<dbReference type="PANTHER" id="PTHR47074:SF11">
    <property type="entry name" value="REVERSE TRANSCRIPTASE-LIKE PROTEIN"/>
    <property type="match status" value="1"/>
</dbReference>
<dbReference type="InterPro" id="IPR052929">
    <property type="entry name" value="RNase_H-like_EbsB-rel"/>
</dbReference>
<accession>A0A803QNR4</accession>
<dbReference type="Gene3D" id="3.30.420.10">
    <property type="entry name" value="Ribonuclease H-like superfamily/Ribonuclease H"/>
    <property type="match status" value="1"/>
</dbReference>
<protein>
    <recommendedName>
        <fullName evidence="1">RNase H type-1 domain-containing protein</fullName>
    </recommendedName>
</protein>
<evidence type="ECO:0000313" key="2">
    <source>
        <dbReference type="EnsemblPlants" id="cds.evm.model.10.422"/>
    </source>
</evidence>
<name>A0A803QNR4_CANSA</name>
<organism evidence="2 3">
    <name type="scientific">Cannabis sativa</name>
    <name type="common">Hemp</name>
    <name type="synonym">Marijuana</name>
    <dbReference type="NCBI Taxonomy" id="3483"/>
    <lineage>
        <taxon>Eukaryota</taxon>
        <taxon>Viridiplantae</taxon>
        <taxon>Streptophyta</taxon>
        <taxon>Embryophyta</taxon>
        <taxon>Tracheophyta</taxon>
        <taxon>Spermatophyta</taxon>
        <taxon>Magnoliopsida</taxon>
        <taxon>eudicotyledons</taxon>
        <taxon>Gunneridae</taxon>
        <taxon>Pentapetalae</taxon>
        <taxon>rosids</taxon>
        <taxon>fabids</taxon>
        <taxon>Rosales</taxon>
        <taxon>Cannabaceae</taxon>
        <taxon>Cannabis</taxon>
    </lineage>
</organism>
<keyword evidence="3" id="KW-1185">Reference proteome</keyword>
<dbReference type="Proteomes" id="UP000596661">
    <property type="component" value="Unassembled WGS sequence"/>
</dbReference>
<dbReference type="EMBL" id="UZAU01000801">
    <property type="status" value="NOT_ANNOTATED_CDS"/>
    <property type="molecule type" value="Genomic_DNA"/>
</dbReference>
<dbReference type="GO" id="GO:0003676">
    <property type="term" value="F:nucleic acid binding"/>
    <property type="evidence" value="ECO:0007669"/>
    <property type="project" value="InterPro"/>
</dbReference>
<proteinExistence type="predicted"/>
<dbReference type="SUPFAM" id="SSF53098">
    <property type="entry name" value="Ribonuclease H-like"/>
    <property type="match status" value="1"/>
</dbReference>
<dbReference type="Gramene" id="evm.model.10.422">
    <property type="protein sequence ID" value="cds.evm.model.10.422"/>
    <property type="gene ID" value="evm.TU.10.422"/>
</dbReference>
<dbReference type="InterPro" id="IPR036397">
    <property type="entry name" value="RNaseH_sf"/>
</dbReference>
<evidence type="ECO:0000259" key="1">
    <source>
        <dbReference type="Pfam" id="PF13456"/>
    </source>
</evidence>
<reference evidence="2" key="1">
    <citation type="submission" date="2021-03" db="UniProtKB">
        <authorList>
            <consortium name="EnsemblPlants"/>
        </authorList>
    </citation>
    <scope>IDENTIFICATION</scope>
</reference>
<dbReference type="InterPro" id="IPR012337">
    <property type="entry name" value="RNaseH-like_sf"/>
</dbReference>
<dbReference type="EnsemblPlants" id="evm.model.10.422">
    <property type="protein sequence ID" value="cds.evm.model.10.422"/>
    <property type="gene ID" value="evm.TU.10.422"/>
</dbReference>
<evidence type="ECO:0000313" key="3">
    <source>
        <dbReference type="Proteomes" id="UP000596661"/>
    </source>
</evidence>
<sequence length="167" mass="18696">MSLSLWTAPFVAKLKKQSTICLFLVILLLLAGLEQGWMLWSCTWGWYGAWIKPVDSVIKVNVDATFFEEASRFGFGMVDKDYTGKLLDACCQSAHGHLNVAAAEALGVKEALSWIKGKQWHHVEIETDSKLTMQAVRSLIIMKSFSAFLLKIVVAYSKLCLMSVYVL</sequence>
<dbReference type="PANTHER" id="PTHR47074">
    <property type="entry name" value="BNAC02G40300D PROTEIN"/>
    <property type="match status" value="1"/>
</dbReference>
<dbReference type="InterPro" id="IPR002156">
    <property type="entry name" value="RNaseH_domain"/>
</dbReference>
<dbReference type="AlphaFoldDB" id="A0A803QNR4"/>
<dbReference type="Pfam" id="PF13456">
    <property type="entry name" value="RVT_3"/>
    <property type="match status" value="1"/>
</dbReference>
<dbReference type="GO" id="GO:0004523">
    <property type="term" value="F:RNA-DNA hybrid ribonuclease activity"/>
    <property type="evidence" value="ECO:0007669"/>
    <property type="project" value="InterPro"/>
</dbReference>
<feature type="domain" description="RNase H type-1" evidence="1">
    <location>
        <begin position="61"/>
        <end position="140"/>
    </location>
</feature>